<gene>
    <name evidence="8" type="primary">flgB</name>
    <name evidence="8" type="ORF">Pla133_51460</name>
</gene>
<keyword evidence="8" id="KW-0282">Flagellum</keyword>
<evidence type="ECO:0000256" key="3">
    <source>
        <dbReference type="ARBA" id="ARBA00014376"/>
    </source>
</evidence>
<evidence type="ECO:0000256" key="5">
    <source>
        <dbReference type="ARBA" id="ARBA00024934"/>
    </source>
</evidence>
<keyword evidence="9" id="KW-1185">Reference proteome</keyword>
<comment type="subcellular location">
    <subcellularLocation>
        <location evidence="1 6">Bacterial flagellum basal body</location>
    </subcellularLocation>
</comment>
<dbReference type="InterPro" id="IPR006300">
    <property type="entry name" value="FlgB"/>
</dbReference>
<evidence type="ECO:0000256" key="4">
    <source>
        <dbReference type="ARBA" id="ARBA00023143"/>
    </source>
</evidence>
<evidence type="ECO:0000256" key="2">
    <source>
        <dbReference type="ARBA" id="ARBA00009677"/>
    </source>
</evidence>
<keyword evidence="8" id="KW-0966">Cell projection</keyword>
<comment type="function">
    <text evidence="5 6">Structural component of flagellum, the bacterial motility apparatus. Part of the rod structure of flagellar basal body.</text>
</comment>
<dbReference type="RefSeq" id="WP_145070473.1">
    <property type="nucleotide sequence ID" value="NZ_CP036287.1"/>
</dbReference>
<accession>A0A518BSS4</accession>
<evidence type="ECO:0000259" key="7">
    <source>
        <dbReference type="Pfam" id="PF00460"/>
    </source>
</evidence>
<evidence type="ECO:0000313" key="8">
    <source>
        <dbReference type="EMBL" id="QDU70023.1"/>
    </source>
</evidence>
<evidence type="ECO:0000256" key="6">
    <source>
        <dbReference type="PIRNR" id="PIRNR002889"/>
    </source>
</evidence>
<reference evidence="8 9" key="1">
    <citation type="submission" date="2019-02" db="EMBL/GenBank/DDBJ databases">
        <title>Deep-cultivation of Planctomycetes and their phenomic and genomic characterization uncovers novel biology.</title>
        <authorList>
            <person name="Wiegand S."/>
            <person name="Jogler M."/>
            <person name="Boedeker C."/>
            <person name="Pinto D."/>
            <person name="Vollmers J."/>
            <person name="Rivas-Marin E."/>
            <person name="Kohn T."/>
            <person name="Peeters S.H."/>
            <person name="Heuer A."/>
            <person name="Rast P."/>
            <person name="Oberbeckmann S."/>
            <person name="Bunk B."/>
            <person name="Jeske O."/>
            <person name="Meyerdierks A."/>
            <person name="Storesund J.E."/>
            <person name="Kallscheuer N."/>
            <person name="Luecker S."/>
            <person name="Lage O.M."/>
            <person name="Pohl T."/>
            <person name="Merkel B.J."/>
            <person name="Hornburger P."/>
            <person name="Mueller R.-W."/>
            <person name="Bruemmer F."/>
            <person name="Labrenz M."/>
            <person name="Spormann A.M."/>
            <person name="Op den Camp H."/>
            <person name="Overmann J."/>
            <person name="Amann R."/>
            <person name="Jetten M.S.M."/>
            <person name="Mascher T."/>
            <person name="Medema M.H."/>
            <person name="Devos D.P."/>
            <person name="Kaster A.-K."/>
            <person name="Ovreas L."/>
            <person name="Rohde M."/>
            <person name="Galperin M.Y."/>
            <person name="Jogler C."/>
        </authorList>
    </citation>
    <scope>NUCLEOTIDE SEQUENCE [LARGE SCALE GENOMIC DNA]</scope>
    <source>
        <strain evidence="8 9">Pla133</strain>
    </source>
</reference>
<comment type="subunit">
    <text evidence="6">The basal body constitutes a major portion of the flagellar organelle and consists of a number of rings mounted on a central rod.</text>
</comment>
<protein>
    <recommendedName>
        <fullName evidence="3 6">Flagellar basal body rod protein FlgB</fullName>
    </recommendedName>
</protein>
<dbReference type="AlphaFoldDB" id="A0A518BSS4"/>
<dbReference type="Proteomes" id="UP000316921">
    <property type="component" value="Chromosome"/>
</dbReference>
<dbReference type="Pfam" id="PF00460">
    <property type="entry name" value="Flg_bb_rod"/>
    <property type="match status" value="1"/>
</dbReference>
<dbReference type="InterPro" id="IPR001444">
    <property type="entry name" value="Flag_bb_rod_N"/>
</dbReference>
<evidence type="ECO:0000256" key="1">
    <source>
        <dbReference type="ARBA" id="ARBA00004117"/>
    </source>
</evidence>
<feature type="domain" description="Flagellar basal body rod protein N-terminal" evidence="7">
    <location>
        <begin position="24"/>
        <end position="38"/>
    </location>
</feature>
<keyword evidence="8" id="KW-0969">Cilium</keyword>
<dbReference type="GO" id="GO:0030694">
    <property type="term" value="C:bacterial-type flagellum basal body, rod"/>
    <property type="evidence" value="ECO:0007669"/>
    <property type="project" value="InterPro"/>
</dbReference>
<sequence>MRIGTEQNGMLMRLLDASVERDRVITSNIANINTPGYKRRQFKFEELVQRAMASGEDPKQVEPEITVDLQSEARIDGNNVVLEEEVSMQRENRLLYETYVTMLQGQLNLVDSAIRGTGN</sequence>
<organism evidence="8 9">
    <name type="scientific">Engelhardtia mirabilis</name>
    <dbReference type="NCBI Taxonomy" id="2528011"/>
    <lineage>
        <taxon>Bacteria</taxon>
        <taxon>Pseudomonadati</taxon>
        <taxon>Planctomycetota</taxon>
        <taxon>Planctomycetia</taxon>
        <taxon>Planctomycetia incertae sedis</taxon>
        <taxon>Engelhardtia</taxon>
    </lineage>
</organism>
<dbReference type="KEGG" id="pbap:Pla133_51460"/>
<keyword evidence="4 6" id="KW-0975">Bacterial flagellum</keyword>
<name>A0A518BSS4_9BACT</name>
<comment type="similarity">
    <text evidence="2 6">Belongs to the flagella basal body rod proteins family.</text>
</comment>
<dbReference type="PIRSF" id="PIRSF002889">
    <property type="entry name" value="Rod_FlgB"/>
    <property type="match status" value="1"/>
</dbReference>
<dbReference type="EMBL" id="CP036287">
    <property type="protein sequence ID" value="QDU70023.1"/>
    <property type="molecule type" value="Genomic_DNA"/>
</dbReference>
<proteinExistence type="inferred from homology"/>
<dbReference type="GO" id="GO:0071973">
    <property type="term" value="P:bacterial-type flagellum-dependent cell motility"/>
    <property type="evidence" value="ECO:0007669"/>
    <property type="project" value="InterPro"/>
</dbReference>
<evidence type="ECO:0000313" key="9">
    <source>
        <dbReference type="Proteomes" id="UP000316921"/>
    </source>
</evidence>